<dbReference type="PANTHER" id="PTHR28173:SF1">
    <property type="entry name" value="RIBONUCLEASES P_MRP PROTEIN SUBUNIT POP8"/>
    <property type="match status" value="1"/>
</dbReference>
<dbReference type="GO" id="GO:0000294">
    <property type="term" value="P:nuclear-transcribed mRNA catabolic process, RNase MRP-dependent"/>
    <property type="evidence" value="ECO:0007669"/>
    <property type="project" value="TreeGrafter"/>
</dbReference>
<gene>
    <name evidence="2" type="ORF">FN846DRAFT_952756</name>
</gene>
<dbReference type="InterPro" id="IPR049128">
    <property type="entry name" value="Pop8-like_dom"/>
</dbReference>
<evidence type="ECO:0000313" key="2">
    <source>
        <dbReference type="EMBL" id="KAA8904497.1"/>
    </source>
</evidence>
<keyword evidence="3" id="KW-1185">Reference proteome</keyword>
<dbReference type="GO" id="GO:0005655">
    <property type="term" value="C:nucleolar ribonuclease P complex"/>
    <property type="evidence" value="ECO:0007669"/>
    <property type="project" value="InterPro"/>
</dbReference>
<sequence length="141" mass="15754">MPAENPLPPAKRQKLPPPEQVTIREHDWAYANLQILYDPPYDPAKNDAAWPPDILTWRTTLTTALTQFLGLSGAAIGIDILHLDRDEAWLRIPRAEKQRFQAAVSGYLGSTDGRSIGFRVLGISDFLMGLVSKKAETSIWD</sequence>
<proteinExistence type="predicted"/>
<dbReference type="GO" id="GO:0008033">
    <property type="term" value="P:tRNA processing"/>
    <property type="evidence" value="ECO:0007669"/>
    <property type="project" value="InterPro"/>
</dbReference>
<dbReference type="EMBL" id="VXIS01000108">
    <property type="protein sequence ID" value="KAA8904497.1"/>
    <property type="molecule type" value="Genomic_DNA"/>
</dbReference>
<comment type="caution">
    <text evidence="2">The sequence shown here is derived from an EMBL/GenBank/DDBJ whole genome shotgun (WGS) entry which is preliminary data.</text>
</comment>
<dbReference type="GO" id="GO:0000172">
    <property type="term" value="C:ribonuclease MRP complex"/>
    <property type="evidence" value="ECO:0007669"/>
    <property type="project" value="InterPro"/>
</dbReference>
<dbReference type="Pfam" id="PF20976">
    <property type="entry name" value="Pop8"/>
    <property type="match status" value="1"/>
</dbReference>
<protein>
    <recommendedName>
        <fullName evidence="1">Ribonucleases P/MRP subunit Pop8-like domain-containing protein</fullName>
    </recommendedName>
</protein>
<name>A0A5J5EUV5_9PEZI</name>
<reference evidence="2 3" key="1">
    <citation type="submission" date="2019-09" db="EMBL/GenBank/DDBJ databases">
        <title>Draft genome of the ectomycorrhizal ascomycete Sphaerosporella brunnea.</title>
        <authorList>
            <consortium name="DOE Joint Genome Institute"/>
            <person name="Benucci G.M."/>
            <person name="Marozzi G."/>
            <person name="Antonielli L."/>
            <person name="Sanchez S."/>
            <person name="Marco P."/>
            <person name="Wang X."/>
            <person name="Falini L.B."/>
            <person name="Barry K."/>
            <person name="Haridas S."/>
            <person name="Lipzen A."/>
            <person name="Labutti K."/>
            <person name="Grigoriev I.V."/>
            <person name="Murat C."/>
            <person name="Martin F."/>
            <person name="Albertini E."/>
            <person name="Donnini D."/>
            <person name="Bonito G."/>
        </authorList>
    </citation>
    <scope>NUCLEOTIDE SEQUENCE [LARGE SCALE GENOMIC DNA]</scope>
    <source>
        <strain evidence="2 3">Sb_GMNB300</strain>
    </source>
</reference>
<dbReference type="OrthoDB" id="5530243at2759"/>
<feature type="domain" description="Ribonucleases P/MRP subunit Pop8-like" evidence="1">
    <location>
        <begin position="27"/>
        <end position="107"/>
    </location>
</feature>
<dbReference type="AlphaFoldDB" id="A0A5J5EUV5"/>
<accession>A0A5J5EUV5</accession>
<organism evidence="2 3">
    <name type="scientific">Sphaerosporella brunnea</name>
    <dbReference type="NCBI Taxonomy" id="1250544"/>
    <lineage>
        <taxon>Eukaryota</taxon>
        <taxon>Fungi</taxon>
        <taxon>Dikarya</taxon>
        <taxon>Ascomycota</taxon>
        <taxon>Pezizomycotina</taxon>
        <taxon>Pezizomycetes</taxon>
        <taxon>Pezizales</taxon>
        <taxon>Pyronemataceae</taxon>
        <taxon>Sphaerosporella</taxon>
    </lineage>
</organism>
<dbReference type="GO" id="GO:0000171">
    <property type="term" value="F:ribonuclease MRP activity"/>
    <property type="evidence" value="ECO:0007669"/>
    <property type="project" value="TreeGrafter"/>
</dbReference>
<feature type="non-terminal residue" evidence="2">
    <location>
        <position position="141"/>
    </location>
</feature>
<dbReference type="InterPro" id="IPR020347">
    <property type="entry name" value="Pop8"/>
</dbReference>
<evidence type="ECO:0000259" key="1">
    <source>
        <dbReference type="Pfam" id="PF20976"/>
    </source>
</evidence>
<dbReference type="FunCoup" id="A0A5J5EUV5">
    <property type="interactions" value="93"/>
</dbReference>
<dbReference type="GO" id="GO:0034965">
    <property type="term" value="P:intronic box C/D snoRNA processing"/>
    <property type="evidence" value="ECO:0007669"/>
    <property type="project" value="TreeGrafter"/>
</dbReference>
<dbReference type="Proteomes" id="UP000326924">
    <property type="component" value="Unassembled WGS sequence"/>
</dbReference>
<dbReference type="InParanoid" id="A0A5J5EUV5"/>
<evidence type="ECO:0000313" key="3">
    <source>
        <dbReference type="Proteomes" id="UP000326924"/>
    </source>
</evidence>
<dbReference type="GO" id="GO:0004526">
    <property type="term" value="F:ribonuclease P activity"/>
    <property type="evidence" value="ECO:0007669"/>
    <property type="project" value="TreeGrafter"/>
</dbReference>
<dbReference type="PANTHER" id="PTHR28173">
    <property type="entry name" value="RIBONUCLEASES P/MRP PROTEIN SUBUNIT POP8"/>
    <property type="match status" value="1"/>
</dbReference>